<comment type="caution">
    <text evidence="1">The sequence shown here is derived from an EMBL/GenBank/DDBJ whole genome shotgun (WGS) entry which is preliminary data.</text>
</comment>
<evidence type="ECO:0000313" key="1">
    <source>
        <dbReference type="EMBL" id="GAG30761.1"/>
    </source>
</evidence>
<sequence>MRHLVQGNEALFLGALKAGANFFAGYPISPSTDILVLAAEQAVKDPNFKFIQ</sequence>
<dbReference type="SUPFAM" id="SSF52518">
    <property type="entry name" value="Thiamin diphosphate-binding fold (THDP-binding)"/>
    <property type="match status" value="1"/>
</dbReference>
<dbReference type="Gene3D" id="3.40.50.970">
    <property type="match status" value="1"/>
</dbReference>
<organism evidence="1">
    <name type="scientific">marine sediment metagenome</name>
    <dbReference type="NCBI Taxonomy" id="412755"/>
    <lineage>
        <taxon>unclassified sequences</taxon>
        <taxon>metagenomes</taxon>
        <taxon>ecological metagenomes</taxon>
    </lineage>
</organism>
<protein>
    <submittedName>
        <fullName evidence="1">Uncharacterized protein</fullName>
    </submittedName>
</protein>
<dbReference type="InterPro" id="IPR029061">
    <property type="entry name" value="THDP-binding"/>
</dbReference>
<feature type="non-terminal residue" evidence="1">
    <location>
        <position position="52"/>
    </location>
</feature>
<dbReference type="AlphaFoldDB" id="X0Y1H2"/>
<proteinExistence type="predicted"/>
<reference evidence="1" key="1">
    <citation type="journal article" date="2014" name="Front. Microbiol.">
        <title>High frequency of phylogenetically diverse reductive dehalogenase-homologous genes in deep subseafloor sedimentary metagenomes.</title>
        <authorList>
            <person name="Kawai M."/>
            <person name="Futagami T."/>
            <person name="Toyoda A."/>
            <person name="Takaki Y."/>
            <person name="Nishi S."/>
            <person name="Hori S."/>
            <person name="Arai W."/>
            <person name="Tsubouchi T."/>
            <person name="Morono Y."/>
            <person name="Uchiyama I."/>
            <person name="Ito T."/>
            <person name="Fujiyama A."/>
            <person name="Inagaki F."/>
            <person name="Takami H."/>
        </authorList>
    </citation>
    <scope>NUCLEOTIDE SEQUENCE</scope>
    <source>
        <strain evidence="1">Expedition CK06-06</strain>
    </source>
</reference>
<name>X0Y1H2_9ZZZZ</name>
<gene>
    <name evidence="1" type="ORF">S01H1_66453</name>
</gene>
<dbReference type="EMBL" id="BARS01043939">
    <property type="protein sequence ID" value="GAG30761.1"/>
    <property type="molecule type" value="Genomic_DNA"/>
</dbReference>
<accession>X0Y1H2</accession>